<keyword evidence="3" id="KW-0949">S-adenosyl-L-methionine</keyword>
<dbReference type="NCBIfam" id="TIGR03962">
    <property type="entry name" value="mycofact_rSAM"/>
    <property type="match status" value="1"/>
</dbReference>
<dbReference type="SFLD" id="SFLDF00316">
    <property type="entry name" value="C-terminal_tyrosine_decarboxyl"/>
    <property type="match status" value="1"/>
</dbReference>
<evidence type="ECO:0000313" key="11">
    <source>
        <dbReference type="Proteomes" id="UP000708347"/>
    </source>
</evidence>
<dbReference type="CDD" id="cd21123">
    <property type="entry name" value="SPASM_MftC-like"/>
    <property type="match status" value="1"/>
</dbReference>
<dbReference type="InterPro" id="IPR058240">
    <property type="entry name" value="rSAM_sf"/>
</dbReference>
<keyword evidence="4" id="KW-0479">Metal-binding</keyword>
<evidence type="ECO:0000256" key="1">
    <source>
        <dbReference type="ARBA" id="ARBA00001966"/>
    </source>
</evidence>
<keyword evidence="5" id="KW-0408">Iron</keyword>
<dbReference type="InterPro" id="IPR013785">
    <property type="entry name" value="Aldolase_TIM"/>
</dbReference>
<evidence type="ECO:0000259" key="9">
    <source>
        <dbReference type="PROSITE" id="PS51918"/>
    </source>
</evidence>
<comment type="cofactor">
    <cofactor evidence="1">
        <name>[4Fe-4S] cluster</name>
        <dbReference type="ChEBI" id="CHEBI:49883"/>
    </cofactor>
</comment>
<keyword evidence="2" id="KW-0004">4Fe-4S</keyword>
<dbReference type="InterPro" id="IPR023885">
    <property type="entry name" value="4Fe4S-binding_SPASM_dom"/>
</dbReference>
<reference evidence="10 11" key="1">
    <citation type="submission" date="2019-05" db="EMBL/GenBank/DDBJ databases">
        <title>Mycolicibacterium sphagni ENV482 genome assembly.</title>
        <authorList>
            <person name="Chen W."/>
            <person name="Faulkner N.W."/>
            <person name="Hyman M.R."/>
        </authorList>
    </citation>
    <scope>NUCLEOTIDE SEQUENCE [LARGE SCALE GENOMIC DNA]</scope>
    <source>
        <strain evidence="10 11">ENV482</strain>
    </source>
</reference>
<keyword evidence="11" id="KW-1185">Reference proteome</keyword>
<dbReference type="NCBIfam" id="TIGR04085">
    <property type="entry name" value="rSAM_more_4Fe4S"/>
    <property type="match status" value="1"/>
</dbReference>
<keyword evidence="7" id="KW-0456">Lyase</keyword>
<dbReference type="SFLD" id="SFLDS00029">
    <property type="entry name" value="Radical_SAM"/>
    <property type="match status" value="1"/>
</dbReference>
<dbReference type="SFLD" id="SFLDG01385">
    <property type="entry name" value="heme_carboxy_lyase_like"/>
    <property type="match status" value="1"/>
</dbReference>
<dbReference type="Proteomes" id="UP000708347">
    <property type="component" value="Unassembled WGS sequence"/>
</dbReference>
<dbReference type="Pfam" id="PF04055">
    <property type="entry name" value="Radical_SAM"/>
    <property type="match status" value="1"/>
</dbReference>
<dbReference type="Gene3D" id="3.20.20.70">
    <property type="entry name" value="Aldolase class I"/>
    <property type="match status" value="1"/>
</dbReference>
<evidence type="ECO:0000256" key="3">
    <source>
        <dbReference type="ARBA" id="ARBA00022691"/>
    </source>
</evidence>
<feature type="domain" description="Radical SAM core" evidence="9">
    <location>
        <begin position="17"/>
        <end position="227"/>
    </location>
</feature>
<keyword evidence="6" id="KW-0411">Iron-sulfur</keyword>
<dbReference type="InterPro" id="IPR017200">
    <property type="entry name" value="PqqE-like"/>
</dbReference>
<evidence type="ECO:0000256" key="8">
    <source>
        <dbReference type="SAM" id="MobiDB-lite"/>
    </source>
</evidence>
<dbReference type="PANTHER" id="PTHR11228:SF7">
    <property type="entry name" value="PQQA PEPTIDE CYCLASE"/>
    <property type="match status" value="1"/>
</dbReference>
<organism evidence="10 11">
    <name type="scientific">Mycolicibacterium sphagni</name>
    <dbReference type="NCBI Taxonomy" id="1786"/>
    <lineage>
        <taxon>Bacteria</taxon>
        <taxon>Bacillati</taxon>
        <taxon>Actinomycetota</taxon>
        <taxon>Actinomycetes</taxon>
        <taxon>Mycobacteriales</taxon>
        <taxon>Mycobacteriaceae</taxon>
        <taxon>Mycolicibacterium</taxon>
    </lineage>
</organism>
<protein>
    <submittedName>
        <fullName evidence="10">Mycofactocin radical SAM maturase</fullName>
    </submittedName>
</protein>
<dbReference type="SUPFAM" id="SSF102114">
    <property type="entry name" value="Radical SAM enzymes"/>
    <property type="match status" value="1"/>
</dbReference>
<dbReference type="PIRSF" id="PIRSF037420">
    <property type="entry name" value="PQQ_syn_pqqE"/>
    <property type="match status" value="1"/>
</dbReference>
<name>A0ABX2K529_9MYCO</name>
<feature type="region of interest" description="Disordered" evidence="8">
    <location>
        <begin position="364"/>
        <end position="388"/>
    </location>
</feature>
<evidence type="ECO:0000313" key="10">
    <source>
        <dbReference type="EMBL" id="NTY63963.1"/>
    </source>
</evidence>
<dbReference type="InterPro" id="IPR007197">
    <property type="entry name" value="rSAM"/>
</dbReference>
<sequence>MTATQPGRLVDQFELGLQAPICLTWELTYACNLSCVHCLSSSGRRDPGELSTEQCKSVIDELERMQVFYVNVGGGEPTVRSDFWELIDYATAHHVGVKFSTNGVRITPDVARKLAASDYVDVQISLDGATAEVNDAVRGSGSFAMATRALENLSTAGFTDAKISVVMTRHNVDQLDEFKALADHYGATLRITRLRPSGRGADVWDRLHPTADQQRTLYDWLVAHGDRVLTGDSFFHLSAYGQTLPGLNLCGAGRVVCLIDPVGDVYACPFAIHEQFLAGNVLRDGGFGTVWRESELFRELRTPTTGGACAKCSHFDSCRGGCMAAKFFTGLPLDGPDPECVQGYGEAALALERVVPKPAVDHSHQIPLTPITKPPTRPCDTNPLSGCS</sequence>
<evidence type="ECO:0000256" key="5">
    <source>
        <dbReference type="ARBA" id="ARBA00023004"/>
    </source>
</evidence>
<gene>
    <name evidence="10" type="primary">mftC</name>
    <name evidence="10" type="ORF">FEG63_31065</name>
</gene>
<dbReference type="SFLD" id="SFLDG01386">
    <property type="entry name" value="main_SPASM_domain-containing"/>
    <property type="match status" value="1"/>
</dbReference>
<evidence type="ECO:0000256" key="6">
    <source>
        <dbReference type="ARBA" id="ARBA00023014"/>
    </source>
</evidence>
<dbReference type="InterPro" id="IPR023913">
    <property type="entry name" value="MftC"/>
</dbReference>
<dbReference type="Pfam" id="PF13186">
    <property type="entry name" value="SPASM"/>
    <property type="match status" value="1"/>
</dbReference>
<dbReference type="RefSeq" id="WP_014805740.1">
    <property type="nucleotide sequence ID" value="NZ_VBSB01000037.1"/>
</dbReference>
<comment type="caution">
    <text evidence="10">The sequence shown here is derived from an EMBL/GenBank/DDBJ whole genome shotgun (WGS) entry which is preliminary data.</text>
</comment>
<proteinExistence type="predicted"/>
<dbReference type="InterPro" id="IPR050377">
    <property type="entry name" value="Radical_SAM_PqqE_MftC-like"/>
</dbReference>
<evidence type="ECO:0000256" key="4">
    <source>
        <dbReference type="ARBA" id="ARBA00022723"/>
    </source>
</evidence>
<evidence type="ECO:0000256" key="2">
    <source>
        <dbReference type="ARBA" id="ARBA00022485"/>
    </source>
</evidence>
<dbReference type="SFLD" id="SFLDG01067">
    <property type="entry name" value="SPASM/twitch_domain_containing"/>
    <property type="match status" value="1"/>
</dbReference>
<dbReference type="CDD" id="cd01335">
    <property type="entry name" value="Radical_SAM"/>
    <property type="match status" value="1"/>
</dbReference>
<dbReference type="PANTHER" id="PTHR11228">
    <property type="entry name" value="RADICAL SAM DOMAIN PROTEIN"/>
    <property type="match status" value="1"/>
</dbReference>
<dbReference type="InterPro" id="IPR034480">
    <property type="entry name" value="Heme_synthase-like"/>
</dbReference>
<dbReference type="EMBL" id="VBSB01000037">
    <property type="protein sequence ID" value="NTY63963.1"/>
    <property type="molecule type" value="Genomic_DNA"/>
</dbReference>
<dbReference type="PROSITE" id="PS51918">
    <property type="entry name" value="RADICAL_SAM"/>
    <property type="match status" value="1"/>
</dbReference>
<evidence type="ECO:0000256" key="7">
    <source>
        <dbReference type="ARBA" id="ARBA00023239"/>
    </source>
</evidence>
<accession>A0ABX2K529</accession>